<dbReference type="Pfam" id="PF03754">
    <property type="entry name" value="At2g31720-like"/>
    <property type="match status" value="1"/>
</dbReference>
<accession>A0AAN7E5Y5</accession>
<evidence type="ECO:0000256" key="1">
    <source>
        <dbReference type="ARBA" id="ARBA00004123"/>
    </source>
</evidence>
<keyword evidence="5" id="KW-0539">Nucleus</keyword>
<proteinExistence type="predicted"/>
<dbReference type="InterPro" id="IPR015300">
    <property type="entry name" value="DNA-bd_pseudobarrel_sf"/>
</dbReference>
<keyword evidence="4" id="KW-0804">Transcription</keyword>
<sequence>MEEKEISVSKILLRIPLIDSQSRFRSGYKFKPIWGAYRRRSNFASNSKSQSQSHSVPHIPILNLKRKRDYGFLPDLLANAKPHLDVGSDLNENPKPHKIKRLKIIPPKKPPNSCSVTPIWFSFDALVEVASLEIEKFDKFARLIQEKALKKPIFIQEKVKSAAVQKRPRFGHDDDDQDWGLKLETKKQRAMVGQEKIVGPHPPPILPPEFKDVINTLNGRDELLVIQKNLFKTDITKGNNRFSIPLRQIVTEDFLSEQEKEELRARQEIPARLIDPKLQIFNDVVLIRWDMPKITGNTTSTYALRTGWNNVRKSNDLKEGDLVQLWSFRVGQQACEDASSSTATNKGQLCFALVLLQGDKANS</sequence>
<evidence type="ECO:0008006" key="8">
    <source>
        <dbReference type="Google" id="ProtNLM"/>
    </source>
</evidence>
<keyword evidence="7" id="KW-1185">Reference proteome</keyword>
<evidence type="ECO:0000256" key="3">
    <source>
        <dbReference type="ARBA" id="ARBA00023125"/>
    </source>
</evidence>
<name>A0AAN7E5Y5_QUERU</name>
<dbReference type="GO" id="GO:0005634">
    <property type="term" value="C:nucleus"/>
    <property type="evidence" value="ECO:0007669"/>
    <property type="project" value="UniProtKB-SubCell"/>
</dbReference>
<organism evidence="6 7">
    <name type="scientific">Quercus rubra</name>
    <name type="common">Northern red oak</name>
    <name type="synonym">Quercus borealis</name>
    <dbReference type="NCBI Taxonomy" id="3512"/>
    <lineage>
        <taxon>Eukaryota</taxon>
        <taxon>Viridiplantae</taxon>
        <taxon>Streptophyta</taxon>
        <taxon>Embryophyta</taxon>
        <taxon>Tracheophyta</taxon>
        <taxon>Spermatophyta</taxon>
        <taxon>Magnoliopsida</taxon>
        <taxon>eudicotyledons</taxon>
        <taxon>Gunneridae</taxon>
        <taxon>Pentapetalae</taxon>
        <taxon>rosids</taxon>
        <taxon>fabids</taxon>
        <taxon>Fagales</taxon>
        <taxon>Fagaceae</taxon>
        <taxon>Quercus</taxon>
    </lineage>
</organism>
<dbReference type="AlphaFoldDB" id="A0AAN7E5Y5"/>
<dbReference type="PANTHER" id="PTHR31541:SF25">
    <property type="entry name" value="GAMMA-GLIADIN B"/>
    <property type="match status" value="1"/>
</dbReference>
<comment type="caution">
    <text evidence="6">The sequence shown here is derived from an EMBL/GenBank/DDBJ whole genome shotgun (WGS) entry which is preliminary data.</text>
</comment>
<dbReference type="PANTHER" id="PTHR31541">
    <property type="entry name" value="B3 DOMAIN PLANT PROTEIN-RELATED"/>
    <property type="match status" value="1"/>
</dbReference>
<dbReference type="GO" id="GO:0003677">
    <property type="term" value="F:DNA binding"/>
    <property type="evidence" value="ECO:0007669"/>
    <property type="project" value="UniProtKB-KW"/>
</dbReference>
<evidence type="ECO:0000313" key="7">
    <source>
        <dbReference type="Proteomes" id="UP001324115"/>
    </source>
</evidence>
<comment type="subcellular location">
    <subcellularLocation>
        <location evidence="1">Nucleus</location>
    </subcellularLocation>
</comment>
<dbReference type="EMBL" id="JAXUIC010000011">
    <property type="protein sequence ID" value="KAK4563652.1"/>
    <property type="molecule type" value="Genomic_DNA"/>
</dbReference>
<dbReference type="Proteomes" id="UP001324115">
    <property type="component" value="Unassembled WGS sequence"/>
</dbReference>
<dbReference type="SUPFAM" id="SSF101936">
    <property type="entry name" value="DNA-binding pseudobarrel domain"/>
    <property type="match status" value="1"/>
</dbReference>
<keyword evidence="3" id="KW-0238">DNA-binding</keyword>
<gene>
    <name evidence="6" type="ORF">RGQ29_005986</name>
</gene>
<protein>
    <recommendedName>
        <fullName evidence="8">TF-B3 domain-containing protein</fullName>
    </recommendedName>
</protein>
<dbReference type="Gene3D" id="2.40.330.10">
    <property type="entry name" value="DNA-binding pseudobarrel domain"/>
    <property type="match status" value="1"/>
</dbReference>
<reference evidence="6 7" key="1">
    <citation type="journal article" date="2023" name="G3 (Bethesda)">
        <title>A haplotype-resolved chromosome-scale genome for Quercus rubra L. provides insights into the genetics of adaptive traits for red oak species.</title>
        <authorList>
            <person name="Kapoor B."/>
            <person name="Jenkins J."/>
            <person name="Schmutz J."/>
            <person name="Zhebentyayeva T."/>
            <person name="Kuelheim C."/>
            <person name="Coggeshall M."/>
            <person name="Heim C."/>
            <person name="Lasky J.R."/>
            <person name="Leites L."/>
            <person name="Islam-Faridi N."/>
            <person name="Romero-Severson J."/>
            <person name="DeLeo V.L."/>
            <person name="Lucas S.M."/>
            <person name="Lazic D."/>
            <person name="Gailing O."/>
            <person name="Carlson J."/>
            <person name="Staton M."/>
        </authorList>
    </citation>
    <scope>NUCLEOTIDE SEQUENCE [LARGE SCALE GENOMIC DNA]</scope>
    <source>
        <strain evidence="6">Pseudo-F2</strain>
    </source>
</reference>
<dbReference type="InterPro" id="IPR005508">
    <property type="entry name" value="At2g31720-like"/>
</dbReference>
<evidence type="ECO:0000256" key="2">
    <source>
        <dbReference type="ARBA" id="ARBA00023015"/>
    </source>
</evidence>
<evidence type="ECO:0000256" key="5">
    <source>
        <dbReference type="ARBA" id="ARBA00023242"/>
    </source>
</evidence>
<keyword evidence="2" id="KW-0805">Transcription regulation</keyword>
<evidence type="ECO:0000256" key="4">
    <source>
        <dbReference type="ARBA" id="ARBA00023163"/>
    </source>
</evidence>
<evidence type="ECO:0000313" key="6">
    <source>
        <dbReference type="EMBL" id="KAK4563652.1"/>
    </source>
</evidence>